<dbReference type="FunCoup" id="A0A672HQX5">
    <property type="interactions" value="705"/>
</dbReference>
<protein>
    <submittedName>
        <fullName evidence="2">Uncharacterized protein</fullName>
    </submittedName>
</protein>
<keyword evidence="3" id="KW-1185">Reference proteome</keyword>
<feature type="region of interest" description="Disordered" evidence="1">
    <location>
        <begin position="80"/>
        <end position="100"/>
    </location>
</feature>
<dbReference type="Proteomes" id="UP000472267">
    <property type="component" value="Chromosome 19"/>
</dbReference>
<dbReference type="InterPro" id="IPR020339">
    <property type="entry name" value="C20orf85-like"/>
</dbReference>
<sequence length="146" mass="16831">MDLNEGQCMSSAGYRLQERTNMSKLRTGPTAERTQHDCVQTADRSDPVKQERVWREVVYRERRGAMEWERNWGFLRCCDQMGQPQSKQPPPTHVSPFSDRIPNTANQVYGSRLSTPLAAQLIRLDRLLMGQGSHRRCNPDPEMLPC</sequence>
<reference evidence="2" key="2">
    <citation type="submission" date="2025-08" db="UniProtKB">
        <authorList>
            <consortium name="Ensembl"/>
        </authorList>
    </citation>
    <scope>IDENTIFICATION</scope>
</reference>
<accession>A0A672HQX5</accession>
<dbReference type="PANTHER" id="PTHR31909">
    <property type="entry name" value="CHROMOSOME 20 ORF85 FAMILY MEMBER"/>
    <property type="match status" value="1"/>
</dbReference>
<evidence type="ECO:0000256" key="1">
    <source>
        <dbReference type="SAM" id="MobiDB-lite"/>
    </source>
</evidence>
<dbReference type="OMA" id="DLDPQIH"/>
<proteinExistence type="predicted"/>
<dbReference type="PANTHER" id="PTHR31909:SF2">
    <property type="entry name" value="RIKEN CDNA 2410004P03 GENE"/>
    <property type="match status" value="1"/>
</dbReference>
<dbReference type="InParanoid" id="A0A672HQX5"/>
<evidence type="ECO:0000313" key="3">
    <source>
        <dbReference type="Proteomes" id="UP000472267"/>
    </source>
</evidence>
<dbReference type="AlphaFoldDB" id="A0A672HQX5"/>
<organism evidence="2 3">
    <name type="scientific">Salarias fasciatus</name>
    <name type="common">Jewelled blenny</name>
    <name type="synonym">Blennius fasciatus</name>
    <dbReference type="NCBI Taxonomy" id="181472"/>
    <lineage>
        <taxon>Eukaryota</taxon>
        <taxon>Metazoa</taxon>
        <taxon>Chordata</taxon>
        <taxon>Craniata</taxon>
        <taxon>Vertebrata</taxon>
        <taxon>Euteleostomi</taxon>
        <taxon>Actinopterygii</taxon>
        <taxon>Neopterygii</taxon>
        <taxon>Teleostei</taxon>
        <taxon>Neoteleostei</taxon>
        <taxon>Acanthomorphata</taxon>
        <taxon>Ovalentaria</taxon>
        <taxon>Blenniimorphae</taxon>
        <taxon>Blenniiformes</taxon>
        <taxon>Blennioidei</taxon>
        <taxon>Blenniidae</taxon>
        <taxon>Salariinae</taxon>
        <taxon>Salarias</taxon>
    </lineage>
</organism>
<dbReference type="Ensembl" id="ENSSFAT00005032777.1">
    <property type="protein sequence ID" value="ENSSFAP00005031643.1"/>
    <property type="gene ID" value="ENSSFAG00005016034.1"/>
</dbReference>
<reference evidence="2" key="3">
    <citation type="submission" date="2025-09" db="UniProtKB">
        <authorList>
            <consortium name="Ensembl"/>
        </authorList>
    </citation>
    <scope>IDENTIFICATION</scope>
</reference>
<dbReference type="Pfam" id="PF14945">
    <property type="entry name" value="LLC1"/>
    <property type="match status" value="1"/>
</dbReference>
<reference evidence="2" key="1">
    <citation type="submission" date="2019-06" db="EMBL/GenBank/DDBJ databases">
        <authorList>
            <consortium name="Wellcome Sanger Institute Data Sharing"/>
        </authorList>
    </citation>
    <scope>NUCLEOTIDE SEQUENCE [LARGE SCALE GENOMIC DNA]</scope>
</reference>
<feature type="region of interest" description="Disordered" evidence="1">
    <location>
        <begin position="1"/>
        <end position="46"/>
    </location>
</feature>
<name>A0A672HQX5_SALFA</name>
<evidence type="ECO:0000313" key="2">
    <source>
        <dbReference type="Ensembl" id="ENSSFAP00005031643.1"/>
    </source>
</evidence>